<sequence>MKKKIIDAKVDSKGNVSSVRLSGNKTFTPIKTAIKMADKDEIENAHAVHPIKAIKDYLRTNPDKNKTNNLDEMAKD</sequence>
<evidence type="ECO:0008006" key="2">
    <source>
        <dbReference type="Google" id="ProtNLM"/>
    </source>
</evidence>
<organism evidence="1">
    <name type="scientific">marine sediment metagenome</name>
    <dbReference type="NCBI Taxonomy" id="412755"/>
    <lineage>
        <taxon>unclassified sequences</taxon>
        <taxon>metagenomes</taxon>
        <taxon>ecological metagenomes</taxon>
    </lineage>
</organism>
<comment type="caution">
    <text evidence="1">The sequence shown here is derived from an EMBL/GenBank/DDBJ whole genome shotgun (WGS) entry which is preliminary data.</text>
</comment>
<gene>
    <name evidence="1" type="ORF">LCGC14_1606440</name>
</gene>
<dbReference type="InterPro" id="IPR024997">
    <property type="entry name" value="DUF3892"/>
</dbReference>
<dbReference type="AlphaFoldDB" id="A0A0F9I9Z4"/>
<protein>
    <recommendedName>
        <fullName evidence="2">DUF3892 domain-containing protein</fullName>
    </recommendedName>
</protein>
<name>A0A0F9I9Z4_9ZZZZ</name>
<evidence type="ECO:0000313" key="1">
    <source>
        <dbReference type="EMBL" id="KKM24302.1"/>
    </source>
</evidence>
<dbReference type="EMBL" id="LAZR01012950">
    <property type="protein sequence ID" value="KKM24302.1"/>
    <property type="molecule type" value="Genomic_DNA"/>
</dbReference>
<reference evidence="1" key="1">
    <citation type="journal article" date="2015" name="Nature">
        <title>Complex archaea that bridge the gap between prokaryotes and eukaryotes.</title>
        <authorList>
            <person name="Spang A."/>
            <person name="Saw J.H."/>
            <person name="Jorgensen S.L."/>
            <person name="Zaremba-Niedzwiedzka K."/>
            <person name="Martijn J."/>
            <person name="Lind A.E."/>
            <person name="van Eijk R."/>
            <person name="Schleper C."/>
            <person name="Guy L."/>
            <person name="Ettema T.J."/>
        </authorList>
    </citation>
    <scope>NUCLEOTIDE SEQUENCE</scope>
</reference>
<accession>A0A0F9I9Z4</accession>
<proteinExistence type="predicted"/>
<dbReference type="Pfam" id="PF13031">
    <property type="entry name" value="DUF3892"/>
    <property type="match status" value="1"/>
</dbReference>